<reference evidence="4" key="2">
    <citation type="submission" date="2018-07" db="EMBL/GenBank/DDBJ databases">
        <authorList>
            <consortium name="NCBI Pathogen Detection Project"/>
        </authorList>
    </citation>
    <scope>NUCLEOTIDE SEQUENCE</scope>
    <source>
        <strain evidence="2">151-85</strain>
        <strain evidence="3">313-87</strain>
        <strain evidence="4">464-85</strain>
    </source>
</reference>
<evidence type="ECO:0000313" key="2">
    <source>
        <dbReference type="EMBL" id="HAE2716974.1"/>
    </source>
</evidence>
<feature type="compositionally biased region" description="Basic and acidic residues" evidence="1">
    <location>
        <begin position="58"/>
        <end position="81"/>
    </location>
</feature>
<proteinExistence type="predicted"/>
<evidence type="ECO:0000256" key="1">
    <source>
        <dbReference type="SAM" id="MobiDB-lite"/>
    </source>
</evidence>
<organism evidence="4">
    <name type="scientific">Salmonella enterica subsp. salamae serovar 58:d:z6</name>
    <dbReference type="NCBI Taxonomy" id="41517"/>
    <lineage>
        <taxon>Bacteria</taxon>
        <taxon>Pseudomonadati</taxon>
        <taxon>Pseudomonadota</taxon>
        <taxon>Gammaproteobacteria</taxon>
        <taxon>Enterobacterales</taxon>
        <taxon>Enterobacteriaceae</taxon>
        <taxon>Salmonella</taxon>
    </lineage>
</organism>
<dbReference type="RefSeq" id="WP_139818405.1">
    <property type="nucleotide sequence ID" value="NZ_MXLI01000013.1"/>
</dbReference>
<protein>
    <submittedName>
        <fullName evidence="4">Uncharacterized protein</fullName>
    </submittedName>
</protein>
<reference evidence="4" key="1">
    <citation type="journal article" date="2018" name="Genome Biol.">
        <title>SKESA: strategic k-mer extension for scrupulous assemblies.</title>
        <authorList>
            <person name="Souvorov A."/>
            <person name="Agarwala R."/>
            <person name="Lipman D.J."/>
        </authorList>
    </citation>
    <scope>NUCLEOTIDE SEQUENCE</scope>
    <source>
        <strain evidence="2">151-85</strain>
        <strain evidence="3">313-87</strain>
        <strain evidence="4">464-85</strain>
    </source>
</reference>
<evidence type="ECO:0000313" key="4">
    <source>
        <dbReference type="EMBL" id="HAE8503981.1"/>
    </source>
</evidence>
<name>A0A737SRV1_SALER</name>
<accession>A0A737SRV1</accession>
<comment type="caution">
    <text evidence="4">The sequence shown here is derived from an EMBL/GenBank/DDBJ whole genome shotgun (WGS) entry which is preliminary data.</text>
</comment>
<dbReference type="EMBL" id="DAATFF010000012">
    <property type="protein sequence ID" value="HAE8503981.1"/>
    <property type="molecule type" value="Genomic_DNA"/>
</dbReference>
<evidence type="ECO:0000313" key="3">
    <source>
        <dbReference type="EMBL" id="HAE2990869.1"/>
    </source>
</evidence>
<dbReference type="EMBL" id="DAARJT010000013">
    <property type="protein sequence ID" value="HAE2716974.1"/>
    <property type="molecule type" value="Genomic_DNA"/>
</dbReference>
<dbReference type="EMBL" id="DAARMD010000011">
    <property type="protein sequence ID" value="HAE2990869.1"/>
    <property type="molecule type" value="Genomic_DNA"/>
</dbReference>
<gene>
    <name evidence="3" type="ORF">GNC47_002923</name>
    <name evidence="2" type="ORF">GND17_003017</name>
    <name evidence="4" type="ORF">GND55_002776</name>
</gene>
<sequence>MFKPIGLTILMKDNSSDKSDGWTVIFNGLTEALKMIFSVVMAIVVAGSKTTNSTNASTEDKTLHAGYRHNNDKNVHFDNDA</sequence>
<feature type="region of interest" description="Disordered" evidence="1">
    <location>
        <begin position="51"/>
        <end position="81"/>
    </location>
</feature>
<dbReference type="AlphaFoldDB" id="A0A737SRV1"/>